<dbReference type="InterPro" id="IPR014716">
    <property type="entry name" value="Fibrinogen_a/b/g_C_1"/>
</dbReference>
<dbReference type="Gene3D" id="1.20.58.60">
    <property type="match status" value="1"/>
</dbReference>
<dbReference type="InterPro" id="IPR050373">
    <property type="entry name" value="Fibrinogen_C-term_domain"/>
</dbReference>
<reference evidence="4" key="1">
    <citation type="submission" date="2025-08" db="UniProtKB">
        <authorList>
            <consortium name="RefSeq"/>
        </authorList>
    </citation>
    <scope>IDENTIFICATION</scope>
    <source>
        <tissue evidence="4">Whole insect</tissue>
    </source>
</reference>
<dbReference type="SUPFAM" id="SSF57997">
    <property type="entry name" value="Tropomyosin"/>
    <property type="match status" value="1"/>
</dbReference>
<evidence type="ECO:0000256" key="1">
    <source>
        <dbReference type="SAM" id="Coils"/>
    </source>
</evidence>
<dbReference type="Gene3D" id="3.90.215.10">
    <property type="entry name" value="Gamma Fibrinogen, chain A, domain 1"/>
    <property type="match status" value="1"/>
</dbReference>
<evidence type="ECO:0000256" key="2">
    <source>
        <dbReference type="SAM" id="SignalP"/>
    </source>
</evidence>
<dbReference type="InterPro" id="IPR002181">
    <property type="entry name" value="Fibrinogen_a/b/g_C_dom"/>
</dbReference>
<evidence type="ECO:0000313" key="4">
    <source>
        <dbReference type="RefSeq" id="XP_028127856.1"/>
    </source>
</evidence>
<feature type="chain" id="PRO_5027894969" evidence="2">
    <location>
        <begin position="18"/>
        <end position="493"/>
    </location>
</feature>
<keyword evidence="1" id="KW-0175">Coiled coil</keyword>
<dbReference type="AlphaFoldDB" id="A0A6P7EXY9"/>
<protein>
    <submittedName>
        <fullName evidence="4">Angiopoietin-related protein 7-like</fullName>
    </submittedName>
</protein>
<accession>A0A6P7EXY9</accession>
<dbReference type="NCBIfam" id="NF040941">
    <property type="entry name" value="GGGWT_bact"/>
    <property type="match status" value="1"/>
</dbReference>
<feature type="coiled-coil region" evidence="1">
    <location>
        <begin position="79"/>
        <end position="189"/>
    </location>
</feature>
<keyword evidence="2" id="KW-0732">Signal</keyword>
<dbReference type="PANTHER" id="PTHR19143">
    <property type="entry name" value="FIBRINOGEN/TENASCIN/ANGIOPOEITIN"/>
    <property type="match status" value="1"/>
</dbReference>
<dbReference type="InterPro" id="IPR036056">
    <property type="entry name" value="Fibrinogen-like_C"/>
</dbReference>
<dbReference type="SMART" id="SM00186">
    <property type="entry name" value="FBG"/>
    <property type="match status" value="1"/>
</dbReference>
<name>A0A6P7EXY9_DIAVI</name>
<feature type="domain" description="Fibrinogen C-terminal" evidence="3">
    <location>
        <begin position="269"/>
        <end position="492"/>
    </location>
</feature>
<dbReference type="InParanoid" id="A0A6P7EXY9"/>
<organism evidence="4">
    <name type="scientific">Diabrotica virgifera virgifera</name>
    <name type="common">western corn rootworm</name>
    <dbReference type="NCBI Taxonomy" id="50390"/>
    <lineage>
        <taxon>Eukaryota</taxon>
        <taxon>Metazoa</taxon>
        <taxon>Ecdysozoa</taxon>
        <taxon>Arthropoda</taxon>
        <taxon>Hexapoda</taxon>
        <taxon>Insecta</taxon>
        <taxon>Pterygota</taxon>
        <taxon>Neoptera</taxon>
        <taxon>Endopterygota</taxon>
        <taxon>Coleoptera</taxon>
        <taxon>Polyphaga</taxon>
        <taxon>Cucujiformia</taxon>
        <taxon>Chrysomeloidea</taxon>
        <taxon>Chrysomelidae</taxon>
        <taxon>Galerucinae</taxon>
        <taxon>Diabroticina</taxon>
        <taxon>Diabroticites</taxon>
        <taxon>Diabrotica</taxon>
    </lineage>
</organism>
<dbReference type="SUPFAM" id="SSF56496">
    <property type="entry name" value="Fibrinogen C-terminal domain-like"/>
    <property type="match status" value="1"/>
</dbReference>
<dbReference type="PANTHER" id="PTHR19143:SF458">
    <property type="entry name" value="FIBRINOGEN C-TERMINAL DOMAIN-CONTAINING PROTEIN-RELATED"/>
    <property type="match status" value="1"/>
</dbReference>
<dbReference type="FunCoup" id="A0A6P7EXY9">
    <property type="interactions" value="51"/>
</dbReference>
<dbReference type="Pfam" id="PF00147">
    <property type="entry name" value="Fibrinogen_C"/>
    <property type="match status" value="1"/>
</dbReference>
<feature type="signal peptide" evidence="2">
    <location>
        <begin position="1"/>
        <end position="17"/>
    </location>
</feature>
<dbReference type="RefSeq" id="XP_028127856.1">
    <property type="nucleotide sequence ID" value="XM_028272055.1"/>
</dbReference>
<dbReference type="CDD" id="cd00087">
    <property type="entry name" value="FReD"/>
    <property type="match status" value="1"/>
</dbReference>
<dbReference type="GO" id="GO:0005615">
    <property type="term" value="C:extracellular space"/>
    <property type="evidence" value="ECO:0007669"/>
    <property type="project" value="TreeGrafter"/>
</dbReference>
<evidence type="ECO:0000259" key="3">
    <source>
        <dbReference type="PROSITE" id="PS51406"/>
    </source>
</evidence>
<proteinExistence type="predicted"/>
<sequence length="493" mass="56025">MISFVILLLICVKCGVSLSPAEVPAANPVNVKFTVDFTAEGGANSWKNDVAKFLYPENEAFVLGTPKYNEKVSTMSSSVVDKLNSLQEYENTLKNVSDKLNSLQEYENSLKNVSDKLNSLQEYENTLKNVSDKLNSLQEYENSLKNVSDKLNSLQEYENTLKNTLVNSLKEYENTLKNVSDKLNSLQEYENTLKNTLVNSLKEYENTLKNTLVNSLQEYENTLKPVFDKLNSLQEHENTLKNLLNQCKYLVGKSQIPLCRLNPVQIFSEAEHAYPTSCKEILKSGKNKSDVYIIKSKTSTKPFAVLCDMETKGGGWTHIQKRFDGSQDFYLPWRDYKFGFGDLMGEFWIGLENIHHMTAFETSELLVELTDTDKNNYYAQYTSFSIGNEKDGYVLDNIGQYSGNAGDSLLQYHLNSKFSTLDVDLDGNDKKCAQLSEGAWWYKATDDCHWSNLNGKFMTLELPDAYLDHGLNWDSKSRANFAGSRMKIRPVGE</sequence>
<gene>
    <name evidence="4" type="primary">LOC114324258</name>
</gene>
<dbReference type="OrthoDB" id="10666173at2759"/>
<dbReference type="PROSITE" id="PS51406">
    <property type="entry name" value="FIBRINOGEN_C_2"/>
    <property type="match status" value="1"/>
</dbReference>